<protein>
    <submittedName>
        <fullName evidence="1">Uncharacterized protein</fullName>
    </submittedName>
</protein>
<evidence type="ECO:0000313" key="2">
    <source>
        <dbReference type="Proteomes" id="UP000184447"/>
    </source>
</evidence>
<name>A0A1M5SJF5_9CLOT</name>
<gene>
    <name evidence="1" type="ORF">SAMN02745207_00960</name>
</gene>
<reference evidence="1 2" key="1">
    <citation type="submission" date="2016-11" db="EMBL/GenBank/DDBJ databases">
        <authorList>
            <person name="Jaros S."/>
            <person name="Januszkiewicz K."/>
            <person name="Wedrychowicz H."/>
        </authorList>
    </citation>
    <scope>NUCLEOTIDE SEQUENCE [LARGE SCALE GENOMIC DNA]</scope>
    <source>
        <strain evidence="1 2">DSM 8605</strain>
    </source>
</reference>
<accession>A0A1M5SJF5</accession>
<organism evidence="1 2">
    <name type="scientific">Clostridium grantii DSM 8605</name>
    <dbReference type="NCBI Taxonomy" id="1121316"/>
    <lineage>
        <taxon>Bacteria</taxon>
        <taxon>Bacillati</taxon>
        <taxon>Bacillota</taxon>
        <taxon>Clostridia</taxon>
        <taxon>Eubacteriales</taxon>
        <taxon>Clostridiaceae</taxon>
        <taxon>Clostridium</taxon>
    </lineage>
</organism>
<keyword evidence="2" id="KW-1185">Reference proteome</keyword>
<sequence>MKSLSEQTKENVCLIESRHDFIRIVDIIKKRSKIIKDNESFLPEVPYYNIWRRGSSCKNCI</sequence>
<dbReference type="EMBL" id="FQXM01000004">
    <property type="protein sequence ID" value="SHH38398.1"/>
    <property type="molecule type" value="Genomic_DNA"/>
</dbReference>
<proteinExistence type="predicted"/>
<dbReference type="RefSeq" id="WP_073337288.1">
    <property type="nucleotide sequence ID" value="NZ_FQXM01000004.1"/>
</dbReference>
<dbReference type="Proteomes" id="UP000184447">
    <property type="component" value="Unassembled WGS sequence"/>
</dbReference>
<dbReference type="AlphaFoldDB" id="A0A1M5SJF5"/>
<evidence type="ECO:0000313" key="1">
    <source>
        <dbReference type="EMBL" id="SHH38398.1"/>
    </source>
</evidence>